<dbReference type="Proteomes" id="UP000244727">
    <property type="component" value="Chromosome"/>
</dbReference>
<sequence>MQVDRLSMSERGRVVGAVLGSSLVLTACFLGIVALLEGQIGTLPGRLPYYVLGAAVVFTVAMFALEDPTDHGVPIVTTTAALSVLGFVLLTFAAEGIYYTIYHPGKVFTANLIVYFLAAGLICTALGYWALHHWREFL</sequence>
<evidence type="ECO:0000313" key="3">
    <source>
        <dbReference type="Proteomes" id="UP000244727"/>
    </source>
</evidence>
<dbReference type="EMBL" id="CP028858">
    <property type="protein sequence ID" value="AWB27180.1"/>
    <property type="molecule type" value="Genomic_DNA"/>
</dbReference>
<evidence type="ECO:0000256" key="1">
    <source>
        <dbReference type="SAM" id="Phobius"/>
    </source>
</evidence>
<keyword evidence="1" id="KW-0812">Transmembrane</keyword>
<feature type="transmembrane region" description="Helical" evidence="1">
    <location>
        <begin position="72"/>
        <end position="92"/>
    </location>
</feature>
<feature type="transmembrane region" description="Helical" evidence="1">
    <location>
        <begin position="112"/>
        <end position="131"/>
    </location>
</feature>
<name>A0A2R4X050_9EURY</name>
<dbReference type="GeneID" id="36511923"/>
<dbReference type="KEGG" id="harc:HARCEL1_05410"/>
<proteinExistence type="predicted"/>
<accession>A0A2R4X050</accession>
<organism evidence="2 3">
    <name type="scientific">Halococcoides cellulosivorans</name>
    <dbReference type="NCBI Taxonomy" id="1679096"/>
    <lineage>
        <taxon>Archaea</taxon>
        <taxon>Methanobacteriati</taxon>
        <taxon>Methanobacteriota</taxon>
        <taxon>Stenosarchaea group</taxon>
        <taxon>Halobacteria</taxon>
        <taxon>Halobacteriales</taxon>
        <taxon>Haloarculaceae</taxon>
        <taxon>Halococcoides</taxon>
    </lineage>
</organism>
<keyword evidence="1" id="KW-0472">Membrane</keyword>
<protein>
    <submittedName>
        <fullName evidence="2">Uncharacterized protein</fullName>
    </submittedName>
</protein>
<evidence type="ECO:0000313" key="2">
    <source>
        <dbReference type="EMBL" id="AWB27180.1"/>
    </source>
</evidence>
<keyword evidence="3" id="KW-1185">Reference proteome</keyword>
<keyword evidence="1" id="KW-1133">Transmembrane helix</keyword>
<feature type="transmembrane region" description="Helical" evidence="1">
    <location>
        <begin position="47"/>
        <end position="65"/>
    </location>
</feature>
<dbReference type="PROSITE" id="PS51257">
    <property type="entry name" value="PROKAR_LIPOPROTEIN"/>
    <property type="match status" value="1"/>
</dbReference>
<feature type="transmembrane region" description="Helical" evidence="1">
    <location>
        <begin position="12"/>
        <end position="35"/>
    </location>
</feature>
<dbReference type="RefSeq" id="WP_108381549.1">
    <property type="nucleotide sequence ID" value="NZ_CP028858.1"/>
</dbReference>
<gene>
    <name evidence="2" type="ORF">HARCEL1_05410</name>
</gene>
<reference evidence="2 3" key="1">
    <citation type="submission" date="2018-04" db="EMBL/GenBank/DDBJ databases">
        <title>Halococcoides cellulosivorans gen. nov., sp. nov., an extremely halophilic cellulose-utilizing haloarchaeon from hypersaline lakes.</title>
        <authorList>
            <person name="Sorokin D.Y."/>
            <person name="Toshchakov S.V."/>
            <person name="Samarov N.I."/>
            <person name="Korzhenkov A."/>
            <person name="Kublanov I.V."/>
        </authorList>
    </citation>
    <scope>NUCLEOTIDE SEQUENCE [LARGE SCALE GENOMIC DNA]</scope>
    <source>
        <strain evidence="2 3">HArcel1</strain>
    </source>
</reference>
<dbReference type="AlphaFoldDB" id="A0A2R4X050"/>